<dbReference type="AlphaFoldDB" id="A0A2H3JMQ0"/>
<feature type="region of interest" description="Disordered" evidence="1">
    <location>
        <begin position="475"/>
        <end position="556"/>
    </location>
</feature>
<feature type="region of interest" description="Disordered" evidence="1">
    <location>
        <begin position="645"/>
        <end position="861"/>
    </location>
</feature>
<feature type="compositionally biased region" description="Polar residues" evidence="1">
    <location>
        <begin position="190"/>
        <end position="199"/>
    </location>
</feature>
<dbReference type="Proteomes" id="UP000218811">
    <property type="component" value="Unassembled WGS sequence"/>
</dbReference>
<feature type="compositionally biased region" description="Low complexity" evidence="1">
    <location>
        <begin position="751"/>
        <end position="761"/>
    </location>
</feature>
<feature type="region of interest" description="Disordered" evidence="1">
    <location>
        <begin position="419"/>
        <end position="443"/>
    </location>
</feature>
<accession>A0A2H3JMQ0</accession>
<feature type="region of interest" description="Disordered" evidence="1">
    <location>
        <begin position="28"/>
        <end position="75"/>
    </location>
</feature>
<feature type="compositionally biased region" description="Low complexity" evidence="1">
    <location>
        <begin position="207"/>
        <end position="239"/>
    </location>
</feature>
<keyword evidence="3" id="KW-1185">Reference proteome</keyword>
<feature type="region of interest" description="Disordered" evidence="1">
    <location>
        <begin position="325"/>
        <end position="349"/>
    </location>
</feature>
<feature type="compositionally biased region" description="Polar residues" evidence="1">
    <location>
        <begin position="804"/>
        <end position="815"/>
    </location>
</feature>
<evidence type="ECO:0000313" key="2">
    <source>
        <dbReference type="EMBL" id="PCH43460.1"/>
    </source>
</evidence>
<protein>
    <recommendedName>
        <fullName evidence="4">Proteophosphoglycan ppg4</fullName>
    </recommendedName>
</protein>
<feature type="region of interest" description="Disordered" evidence="1">
    <location>
        <begin position="952"/>
        <end position="1010"/>
    </location>
</feature>
<organism evidence="2 3">
    <name type="scientific">Wolfiporia cocos (strain MD-104)</name>
    <name type="common">Brown rot fungus</name>
    <dbReference type="NCBI Taxonomy" id="742152"/>
    <lineage>
        <taxon>Eukaryota</taxon>
        <taxon>Fungi</taxon>
        <taxon>Dikarya</taxon>
        <taxon>Basidiomycota</taxon>
        <taxon>Agaricomycotina</taxon>
        <taxon>Agaricomycetes</taxon>
        <taxon>Polyporales</taxon>
        <taxon>Phaeolaceae</taxon>
        <taxon>Wolfiporia</taxon>
    </lineage>
</organism>
<sequence length="1063" mass="115339">MATALQQLPPPDTGPAFNEVATGLAHMPDYSARMPTNSFDLKDHRYPTPSSPAMPIPAPNRSAQASPCPGQLMGPLAVDSVRDSWVSYPLSRSPKTWVGEKLEEEPAEEAQEPQNASDPAQAPTKPHAHAQPPHTTNAAGTPLPVTALPSGSPPRPTDRFSRDEQPPRRPSRASSPEPRRQPVEIAQAQDMGQRTSSLRAPQDQFGSLLPSSPRHPSLPAAGIGASPNGSPSSPIIPLSAGPSYSPSAMNVHISPKPRASAQYPTYITPSQVPAMKSAFAPGQIPKEEVCVECAMRDQDMADVDVLSPGIWERESDVLYEELVRREQEEETTGVYHPESSSRPRAKGQPLSEENLRLWLSMNPKEPSSRMQTLDQYVRSQRSLLEAEALAHARAMRESRQLEDRMRDTYSQLRRSAYELNNAPQDADETGGGVRIKPPRSASAPTAAVLASSAKNDGREVTLLENGMIVEHVDVRKEEKEERERRRKEERRDRSRARKSSRGSVIDVASIYSMPIPGRGTTTDSGFFSGGPRGNDSRASQSFSPRPSSVLTTGDMRPHMLPRAYSQASFSDMQSIGSSTSPRRSRFLGFKHLSSGWRSQESFAPSGSMMDMHVALQHEQQFINEFGINELGSNTPTLRVGDAWAQDEAPSRTETPASPSPAPKKKNGLKKIWKIVTGSSKHSSHQKGRIPSRSLEKHEDDTPLAPPPPLSYLVDQGRGGPSSRRHVSTPSLPSSVSPNTLSLYVPSPPTAPSSIIPSPTSSRQVFNEKESGTDSRKNSGNHETDHEHPLPSSGANSPELDARGRTTQSSSKTISSLAGPPTPATTTRPPAIAIRRDKSLPPLPGESSIEFPDHLTPEGRPQTMFAYDHLPMSASGDFSVQKLLPPNAPFRTIEGRRQSFGGMGSKPHPAVRSLPGKSLFGRMTPTQSSMPAFLAEDAYGEFGASHFSLNQLESGKSTAKPKQRRSKFGLSSLFSRKSHASESKEVADSQTDYAPSGARLSGSDRDDAATGIAYSGAGSAVSAHSSNAQRMSVTSRKNIAELVDQDPEFVAYRYPSTEQRLDLR</sequence>
<feature type="compositionally biased region" description="Low complexity" evidence="1">
    <location>
        <begin position="823"/>
        <end position="832"/>
    </location>
</feature>
<reference evidence="2 3" key="1">
    <citation type="journal article" date="2012" name="Science">
        <title>The Paleozoic origin of enzymatic lignin decomposition reconstructed from 31 fungal genomes.</title>
        <authorList>
            <person name="Floudas D."/>
            <person name="Binder M."/>
            <person name="Riley R."/>
            <person name="Barry K."/>
            <person name="Blanchette R.A."/>
            <person name="Henrissat B."/>
            <person name="Martinez A.T."/>
            <person name="Otillar R."/>
            <person name="Spatafora J.W."/>
            <person name="Yadav J.S."/>
            <person name="Aerts A."/>
            <person name="Benoit I."/>
            <person name="Boyd A."/>
            <person name="Carlson A."/>
            <person name="Copeland A."/>
            <person name="Coutinho P.M."/>
            <person name="de Vries R.P."/>
            <person name="Ferreira P."/>
            <person name="Findley K."/>
            <person name="Foster B."/>
            <person name="Gaskell J."/>
            <person name="Glotzer D."/>
            <person name="Gorecki P."/>
            <person name="Heitman J."/>
            <person name="Hesse C."/>
            <person name="Hori C."/>
            <person name="Igarashi K."/>
            <person name="Jurgens J.A."/>
            <person name="Kallen N."/>
            <person name="Kersten P."/>
            <person name="Kohler A."/>
            <person name="Kuees U."/>
            <person name="Kumar T.K.A."/>
            <person name="Kuo A."/>
            <person name="LaButti K."/>
            <person name="Larrondo L.F."/>
            <person name="Lindquist E."/>
            <person name="Ling A."/>
            <person name="Lombard V."/>
            <person name="Lucas S."/>
            <person name="Lundell T."/>
            <person name="Martin R."/>
            <person name="McLaughlin D.J."/>
            <person name="Morgenstern I."/>
            <person name="Morin E."/>
            <person name="Murat C."/>
            <person name="Nagy L.G."/>
            <person name="Nolan M."/>
            <person name="Ohm R.A."/>
            <person name="Patyshakuliyeva A."/>
            <person name="Rokas A."/>
            <person name="Ruiz-Duenas F.J."/>
            <person name="Sabat G."/>
            <person name="Salamov A."/>
            <person name="Samejima M."/>
            <person name="Schmutz J."/>
            <person name="Slot J.C."/>
            <person name="St John F."/>
            <person name="Stenlid J."/>
            <person name="Sun H."/>
            <person name="Sun S."/>
            <person name="Syed K."/>
            <person name="Tsang A."/>
            <person name="Wiebenga A."/>
            <person name="Young D."/>
            <person name="Pisabarro A."/>
            <person name="Eastwood D.C."/>
            <person name="Martin F."/>
            <person name="Cullen D."/>
            <person name="Grigoriev I.V."/>
            <person name="Hibbett D.S."/>
        </authorList>
    </citation>
    <scope>NUCLEOTIDE SEQUENCE [LARGE SCALE GENOMIC DNA]</scope>
    <source>
        <strain evidence="2 3">MD-104</strain>
    </source>
</reference>
<dbReference type="OMA" id="WLSINPK"/>
<feature type="compositionally biased region" description="Acidic residues" evidence="1">
    <location>
        <begin position="102"/>
        <end position="111"/>
    </location>
</feature>
<feature type="compositionally biased region" description="Basic residues" evidence="1">
    <location>
        <begin position="484"/>
        <end position="500"/>
    </location>
</feature>
<name>A0A2H3JMQ0_WOLCO</name>
<evidence type="ECO:0000313" key="3">
    <source>
        <dbReference type="Proteomes" id="UP000218811"/>
    </source>
</evidence>
<dbReference type="EMBL" id="KB468146">
    <property type="protein sequence ID" value="PCH43460.1"/>
    <property type="molecule type" value="Genomic_DNA"/>
</dbReference>
<feature type="compositionally biased region" description="Low complexity" evidence="1">
    <location>
        <begin position="517"/>
        <end position="526"/>
    </location>
</feature>
<feature type="compositionally biased region" description="Basic residues" evidence="1">
    <location>
        <begin position="662"/>
        <end position="672"/>
    </location>
</feature>
<dbReference type="OrthoDB" id="3013446at2759"/>
<feature type="compositionally biased region" description="Basic and acidic residues" evidence="1">
    <location>
        <begin position="765"/>
        <end position="788"/>
    </location>
</feature>
<feature type="compositionally biased region" description="Pro residues" evidence="1">
    <location>
        <begin position="49"/>
        <end position="58"/>
    </location>
</feature>
<feature type="compositionally biased region" description="Polar residues" evidence="1">
    <location>
        <begin position="536"/>
        <end position="551"/>
    </location>
</feature>
<evidence type="ECO:0008006" key="4">
    <source>
        <dbReference type="Google" id="ProtNLM"/>
    </source>
</evidence>
<feature type="region of interest" description="Disordered" evidence="1">
    <location>
        <begin position="891"/>
        <end position="922"/>
    </location>
</feature>
<dbReference type="STRING" id="742152.A0A2H3JMQ0"/>
<gene>
    <name evidence="2" type="ORF">WOLCODRAFT_138353</name>
</gene>
<evidence type="ECO:0000256" key="1">
    <source>
        <dbReference type="SAM" id="MobiDB-lite"/>
    </source>
</evidence>
<proteinExistence type="predicted"/>
<feature type="compositionally biased region" description="Basic and acidic residues" evidence="1">
    <location>
        <begin position="156"/>
        <end position="167"/>
    </location>
</feature>
<feature type="compositionally biased region" description="Low complexity" evidence="1">
    <location>
        <begin position="727"/>
        <end position="742"/>
    </location>
</feature>
<feature type="region of interest" description="Disordered" evidence="1">
    <location>
        <begin position="90"/>
        <end position="239"/>
    </location>
</feature>